<keyword evidence="3 6" id="KW-0812">Transmembrane</keyword>
<keyword evidence="8" id="KW-1185">Reference proteome</keyword>
<evidence type="ECO:0000256" key="6">
    <source>
        <dbReference type="SAM" id="Phobius"/>
    </source>
</evidence>
<accession>A0A7D5G9X1</accession>
<reference evidence="7 8" key="1">
    <citation type="submission" date="2020-07" db="EMBL/GenBank/DDBJ databases">
        <title>Gai3-2, isolated from salt lake.</title>
        <authorList>
            <person name="Cui H."/>
            <person name="Shi X."/>
        </authorList>
    </citation>
    <scope>NUCLEOTIDE SEQUENCE [LARGE SCALE GENOMIC DNA]</scope>
    <source>
        <strain evidence="7 8">Gai3-2</strain>
    </source>
</reference>
<dbReference type="PANTHER" id="PTHR30213:SF0">
    <property type="entry name" value="UPF0761 MEMBRANE PROTEIN YIHY"/>
    <property type="match status" value="1"/>
</dbReference>
<dbReference type="OrthoDB" id="204872at2157"/>
<dbReference type="InterPro" id="IPR017039">
    <property type="entry name" value="Virul_fac_BrkB"/>
</dbReference>
<dbReference type="KEGG" id="halg:HUG10_00290"/>
<dbReference type="RefSeq" id="WP_179167647.1">
    <property type="nucleotide sequence ID" value="NZ_CP058529.1"/>
</dbReference>
<gene>
    <name evidence="7" type="ORF">HUG10_00290</name>
</gene>
<feature type="transmembrane region" description="Helical" evidence="6">
    <location>
        <begin position="236"/>
        <end position="255"/>
    </location>
</feature>
<feature type="transmembrane region" description="Helical" evidence="6">
    <location>
        <begin position="160"/>
        <end position="185"/>
    </location>
</feature>
<name>A0A7D5G9X1_9EURY</name>
<keyword evidence="4 6" id="KW-1133">Transmembrane helix</keyword>
<dbReference type="AlphaFoldDB" id="A0A7D5G9X1"/>
<organism evidence="7 8">
    <name type="scientific">Halorarum halophilum</name>
    <dbReference type="NCBI Taxonomy" id="2743090"/>
    <lineage>
        <taxon>Archaea</taxon>
        <taxon>Methanobacteriati</taxon>
        <taxon>Methanobacteriota</taxon>
        <taxon>Stenosarchaea group</taxon>
        <taxon>Halobacteria</taxon>
        <taxon>Halobacteriales</taxon>
        <taxon>Haloferacaceae</taxon>
        <taxon>Halorarum</taxon>
    </lineage>
</organism>
<dbReference type="GeneID" id="56027225"/>
<feature type="transmembrane region" description="Helical" evidence="6">
    <location>
        <begin position="197"/>
        <end position="216"/>
    </location>
</feature>
<feature type="transmembrane region" description="Helical" evidence="6">
    <location>
        <begin position="37"/>
        <end position="62"/>
    </location>
</feature>
<evidence type="ECO:0000256" key="2">
    <source>
        <dbReference type="ARBA" id="ARBA00022475"/>
    </source>
</evidence>
<keyword evidence="2" id="KW-1003">Cell membrane</keyword>
<comment type="subcellular location">
    <subcellularLocation>
        <location evidence="1">Cell membrane</location>
        <topology evidence="1">Multi-pass membrane protein</topology>
    </subcellularLocation>
</comment>
<evidence type="ECO:0000256" key="3">
    <source>
        <dbReference type="ARBA" id="ARBA00022692"/>
    </source>
</evidence>
<dbReference type="PIRSF" id="PIRSF035875">
    <property type="entry name" value="RNase_BN"/>
    <property type="match status" value="1"/>
</dbReference>
<protein>
    <submittedName>
        <fullName evidence="7">YihY/virulence factor BrkB family protein</fullName>
    </submittedName>
</protein>
<feature type="transmembrane region" description="Helical" evidence="6">
    <location>
        <begin position="129"/>
        <end position="154"/>
    </location>
</feature>
<evidence type="ECO:0000256" key="4">
    <source>
        <dbReference type="ARBA" id="ARBA00022989"/>
    </source>
</evidence>
<keyword evidence="5 6" id="KW-0472">Membrane</keyword>
<dbReference type="PANTHER" id="PTHR30213">
    <property type="entry name" value="INNER MEMBRANE PROTEIN YHJD"/>
    <property type="match status" value="1"/>
</dbReference>
<evidence type="ECO:0000256" key="1">
    <source>
        <dbReference type="ARBA" id="ARBA00004651"/>
    </source>
</evidence>
<evidence type="ECO:0000313" key="8">
    <source>
        <dbReference type="Proteomes" id="UP000509750"/>
    </source>
</evidence>
<dbReference type="Pfam" id="PF03631">
    <property type="entry name" value="Virul_fac_BrkB"/>
    <property type="match status" value="1"/>
</dbReference>
<evidence type="ECO:0000256" key="5">
    <source>
        <dbReference type="ARBA" id="ARBA00023136"/>
    </source>
</evidence>
<dbReference type="Proteomes" id="UP000509750">
    <property type="component" value="Chromosome"/>
</dbReference>
<dbReference type="EMBL" id="CP058529">
    <property type="protein sequence ID" value="QLG26072.1"/>
    <property type="molecule type" value="Genomic_DNA"/>
</dbReference>
<sequence>MDSTRGPMDTLRAMLAVGREEQIGVSAASLGYYAFNALLPLLLLVITVFSATGNLAGIPAFVERVAGVNPQRLQSLLQQFGGDAPGQSRAVVLALVITSWSGLRMFRAVDSNFVALYGERKSRSLVQHLLDSLLVLATVSIGLVGLAVGGAALAVAVSGILWVFLGPVLLFAGLVALFVPMYYLLAIDSTVRQVLPGAAFAAGLWTVSMLGFRLYFSTAESVKLYGLAGGVLLVLSWLYVAALALLLGVVLNALLAGRVEPDHGWLPHVDAE</sequence>
<evidence type="ECO:0000313" key="7">
    <source>
        <dbReference type="EMBL" id="QLG26072.1"/>
    </source>
</evidence>
<proteinExistence type="predicted"/>
<dbReference type="GO" id="GO:0005886">
    <property type="term" value="C:plasma membrane"/>
    <property type="evidence" value="ECO:0007669"/>
    <property type="project" value="UniProtKB-SubCell"/>
</dbReference>